<reference evidence="2 3" key="1">
    <citation type="submission" date="2014-04" db="EMBL/GenBank/DDBJ databases">
        <authorList>
            <consortium name="DOE Joint Genome Institute"/>
            <person name="Kuo A."/>
            <person name="Tarkka M."/>
            <person name="Buscot F."/>
            <person name="Kohler A."/>
            <person name="Nagy L.G."/>
            <person name="Floudas D."/>
            <person name="Copeland A."/>
            <person name="Barry K.W."/>
            <person name="Cichocki N."/>
            <person name="Veneault-Fourrey C."/>
            <person name="LaButti K."/>
            <person name="Lindquist E.A."/>
            <person name="Lipzen A."/>
            <person name="Lundell T."/>
            <person name="Morin E."/>
            <person name="Murat C."/>
            <person name="Sun H."/>
            <person name="Tunlid A."/>
            <person name="Henrissat B."/>
            <person name="Grigoriev I.V."/>
            <person name="Hibbett D.S."/>
            <person name="Martin F."/>
            <person name="Nordberg H.P."/>
            <person name="Cantor M.N."/>
            <person name="Hua S.X."/>
        </authorList>
    </citation>
    <scope>NUCLEOTIDE SEQUENCE [LARGE SCALE GENOMIC DNA]</scope>
    <source>
        <strain evidence="2 3">F 1598</strain>
    </source>
</reference>
<sequence>MGCLDEHSSAFPTIRSALSSVPQSTDLYIPTQSHSVTSISRPPGAGCLRHVIHSIPSRYQVTQPPEGLESKPYELKSDDIVEIGIGVVSAKPTQQCVLGTPTPSSPHARNNINNVSSSNTRNTALKKTKSLPLCPDLRLVSDAHRKSTAIPHFHSHKARIAPPGDLRCICRILALPTLNQDLPEPSQTLGDGTYSTSSPKIPNVLSPATSIRATLRKALSQNTTPSSVNEAAGGKDSWRGGGDTWDRVRKEDDFGGAAAESDDDVARSIQTVVPHEEEDDGHMARQGEHEERNTMKKRRRRRGDNEENLRGRGHH</sequence>
<dbReference type="Proteomes" id="UP000054166">
    <property type="component" value="Unassembled WGS sequence"/>
</dbReference>
<dbReference type="AlphaFoldDB" id="A0A0C3F4U7"/>
<reference evidence="3" key="2">
    <citation type="submission" date="2015-01" db="EMBL/GenBank/DDBJ databases">
        <title>Evolutionary Origins and Diversification of the Mycorrhizal Mutualists.</title>
        <authorList>
            <consortium name="DOE Joint Genome Institute"/>
            <consortium name="Mycorrhizal Genomics Consortium"/>
            <person name="Kohler A."/>
            <person name="Kuo A."/>
            <person name="Nagy L.G."/>
            <person name="Floudas D."/>
            <person name="Copeland A."/>
            <person name="Barry K.W."/>
            <person name="Cichocki N."/>
            <person name="Veneault-Fourrey C."/>
            <person name="LaButti K."/>
            <person name="Lindquist E.A."/>
            <person name="Lipzen A."/>
            <person name="Lundell T."/>
            <person name="Morin E."/>
            <person name="Murat C."/>
            <person name="Riley R."/>
            <person name="Ohm R."/>
            <person name="Sun H."/>
            <person name="Tunlid A."/>
            <person name="Henrissat B."/>
            <person name="Grigoriev I.V."/>
            <person name="Hibbett D.S."/>
            <person name="Martin F."/>
        </authorList>
    </citation>
    <scope>NUCLEOTIDE SEQUENCE [LARGE SCALE GENOMIC DNA]</scope>
    <source>
        <strain evidence="3">F 1598</strain>
    </source>
</reference>
<feature type="compositionally biased region" description="Basic and acidic residues" evidence="1">
    <location>
        <begin position="303"/>
        <end position="315"/>
    </location>
</feature>
<feature type="region of interest" description="Disordered" evidence="1">
    <location>
        <begin position="100"/>
        <end position="119"/>
    </location>
</feature>
<feature type="compositionally biased region" description="Basic and acidic residues" evidence="1">
    <location>
        <begin position="244"/>
        <end position="253"/>
    </location>
</feature>
<proteinExistence type="predicted"/>
<protein>
    <submittedName>
        <fullName evidence="2">Uncharacterized protein</fullName>
    </submittedName>
</protein>
<feature type="compositionally biased region" description="Polar residues" evidence="1">
    <location>
        <begin position="219"/>
        <end position="229"/>
    </location>
</feature>
<feature type="compositionally biased region" description="Basic and acidic residues" evidence="1">
    <location>
        <begin position="281"/>
        <end position="294"/>
    </location>
</feature>
<organism evidence="2 3">
    <name type="scientific">Piloderma croceum (strain F 1598)</name>
    <dbReference type="NCBI Taxonomy" id="765440"/>
    <lineage>
        <taxon>Eukaryota</taxon>
        <taxon>Fungi</taxon>
        <taxon>Dikarya</taxon>
        <taxon>Basidiomycota</taxon>
        <taxon>Agaricomycotina</taxon>
        <taxon>Agaricomycetes</taxon>
        <taxon>Agaricomycetidae</taxon>
        <taxon>Atheliales</taxon>
        <taxon>Atheliaceae</taxon>
        <taxon>Piloderma</taxon>
    </lineage>
</organism>
<accession>A0A0C3F4U7</accession>
<dbReference type="EMBL" id="KN833053">
    <property type="protein sequence ID" value="KIM74926.1"/>
    <property type="molecule type" value="Genomic_DNA"/>
</dbReference>
<evidence type="ECO:0000313" key="3">
    <source>
        <dbReference type="Proteomes" id="UP000054166"/>
    </source>
</evidence>
<gene>
    <name evidence="2" type="ORF">PILCRDRAFT_13990</name>
</gene>
<keyword evidence="3" id="KW-1185">Reference proteome</keyword>
<feature type="region of interest" description="Disordered" evidence="1">
    <location>
        <begin position="182"/>
        <end position="203"/>
    </location>
</feature>
<evidence type="ECO:0000313" key="2">
    <source>
        <dbReference type="EMBL" id="KIM74926.1"/>
    </source>
</evidence>
<evidence type="ECO:0000256" key="1">
    <source>
        <dbReference type="SAM" id="MobiDB-lite"/>
    </source>
</evidence>
<dbReference type="HOGENOM" id="CLU_883127_0_0_1"/>
<feature type="region of interest" description="Disordered" evidence="1">
    <location>
        <begin position="219"/>
        <end position="315"/>
    </location>
</feature>
<name>A0A0C3F4U7_PILCF</name>
<dbReference type="InParanoid" id="A0A0C3F4U7"/>